<dbReference type="InterPro" id="IPR004089">
    <property type="entry name" value="MCPsignal_dom"/>
</dbReference>
<evidence type="ECO:0000256" key="12">
    <source>
        <dbReference type="SAM" id="Phobius"/>
    </source>
</evidence>
<evidence type="ECO:0000256" key="8">
    <source>
        <dbReference type="ARBA" id="ARBA00023224"/>
    </source>
</evidence>
<dbReference type="Pfam" id="PF00672">
    <property type="entry name" value="HAMP"/>
    <property type="match status" value="1"/>
</dbReference>
<dbReference type="PRINTS" id="PR00260">
    <property type="entry name" value="CHEMTRNSDUCR"/>
</dbReference>
<feature type="coiled-coil region" evidence="11">
    <location>
        <begin position="231"/>
        <end position="268"/>
    </location>
</feature>
<organism evidence="16 17">
    <name type="scientific">Pseudomonas salomonii</name>
    <dbReference type="NCBI Taxonomy" id="191391"/>
    <lineage>
        <taxon>Bacteria</taxon>
        <taxon>Pseudomonadati</taxon>
        <taxon>Pseudomonadota</taxon>
        <taxon>Gammaproteobacteria</taxon>
        <taxon>Pseudomonadales</taxon>
        <taxon>Pseudomonadaceae</taxon>
        <taxon>Pseudomonas</taxon>
    </lineage>
</organism>
<evidence type="ECO:0000256" key="9">
    <source>
        <dbReference type="ARBA" id="ARBA00029447"/>
    </source>
</evidence>
<dbReference type="InterPro" id="IPR032255">
    <property type="entry name" value="HBM"/>
</dbReference>
<evidence type="ECO:0000259" key="13">
    <source>
        <dbReference type="PROSITE" id="PS50111"/>
    </source>
</evidence>
<dbReference type="GO" id="GO:0006935">
    <property type="term" value="P:chemotaxis"/>
    <property type="evidence" value="ECO:0007669"/>
    <property type="project" value="UniProtKB-KW"/>
</dbReference>
<feature type="transmembrane region" description="Helical" evidence="12">
    <location>
        <begin position="27"/>
        <end position="49"/>
    </location>
</feature>
<dbReference type="EMBL" id="RBRL01000041">
    <property type="protein sequence ID" value="RMQ92462.1"/>
    <property type="molecule type" value="Genomic_DNA"/>
</dbReference>
<dbReference type="CDD" id="cd06225">
    <property type="entry name" value="HAMP"/>
    <property type="match status" value="1"/>
</dbReference>
<feature type="domain" description="Methyl-accepting transducer" evidence="13">
    <location>
        <begin position="372"/>
        <end position="608"/>
    </location>
</feature>
<dbReference type="Pfam" id="PF16591">
    <property type="entry name" value="HBM"/>
    <property type="match status" value="1"/>
</dbReference>
<dbReference type="FunFam" id="1.10.287.950:FF:000001">
    <property type="entry name" value="Methyl-accepting chemotaxis sensory transducer"/>
    <property type="match status" value="1"/>
</dbReference>
<evidence type="ECO:0000256" key="10">
    <source>
        <dbReference type="PROSITE-ProRule" id="PRU00284"/>
    </source>
</evidence>
<comment type="subcellular location">
    <subcellularLocation>
        <location evidence="1">Cell membrane</location>
        <topology evidence="1">Multi-pass membrane protein</topology>
    </subcellularLocation>
</comment>
<dbReference type="InterPro" id="IPR004090">
    <property type="entry name" value="Chemotax_Me-accpt_rcpt"/>
</dbReference>
<evidence type="ECO:0000256" key="11">
    <source>
        <dbReference type="SAM" id="Coils"/>
    </source>
</evidence>
<name>A0A3M4QQ41_9PSED</name>
<evidence type="ECO:0000313" key="17">
    <source>
        <dbReference type="Proteomes" id="UP000277179"/>
    </source>
</evidence>
<keyword evidence="11" id="KW-0175">Coiled coil</keyword>
<dbReference type="CDD" id="cd11386">
    <property type="entry name" value="MCP_signal"/>
    <property type="match status" value="1"/>
</dbReference>
<evidence type="ECO:0000256" key="6">
    <source>
        <dbReference type="ARBA" id="ARBA00022989"/>
    </source>
</evidence>
<keyword evidence="6 12" id="KW-1133">Transmembrane helix</keyword>
<dbReference type="Gene3D" id="1.20.1440.210">
    <property type="match status" value="1"/>
</dbReference>
<accession>A0A3M4QQ41</accession>
<feature type="domain" description="HBM" evidence="15">
    <location>
        <begin position="54"/>
        <end position="288"/>
    </location>
</feature>
<keyword evidence="5 12" id="KW-0812">Transmembrane</keyword>
<feature type="domain" description="HAMP" evidence="14">
    <location>
        <begin position="315"/>
        <end position="367"/>
    </location>
</feature>
<reference evidence="16 17" key="1">
    <citation type="submission" date="2018-08" db="EMBL/GenBank/DDBJ databases">
        <title>Recombination of ecologically and evolutionarily significant loci maintains genetic cohesion in the Pseudomonas syringae species complex.</title>
        <authorList>
            <person name="Dillon M."/>
            <person name="Thakur S."/>
            <person name="Almeida R.N.D."/>
            <person name="Weir B.S."/>
            <person name="Guttman D.S."/>
        </authorList>
    </citation>
    <scope>NUCLEOTIDE SEQUENCE [LARGE SCALE GENOMIC DNA]</scope>
    <source>
        <strain evidence="16 17">ICMP 11288</strain>
    </source>
</reference>
<dbReference type="PROSITE" id="PS50111">
    <property type="entry name" value="CHEMOTAXIS_TRANSDUC_2"/>
    <property type="match status" value="1"/>
</dbReference>
<dbReference type="Proteomes" id="UP000277179">
    <property type="component" value="Unassembled WGS sequence"/>
</dbReference>
<feature type="transmembrane region" description="Helical" evidence="12">
    <location>
        <begin position="293"/>
        <end position="314"/>
    </location>
</feature>
<dbReference type="GO" id="GO:0004888">
    <property type="term" value="F:transmembrane signaling receptor activity"/>
    <property type="evidence" value="ECO:0007669"/>
    <property type="project" value="InterPro"/>
</dbReference>
<keyword evidence="2" id="KW-1003">Cell membrane</keyword>
<keyword evidence="3" id="KW-0488">Methylation</keyword>
<dbReference type="PROSITE" id="PS50885">
    <property type="entry name" value="HAMP"/>
    <property type="match status" value="1"/>
</dbReference>
<gene>
    <name evidence="16" type="ORF">ALP97_05056</name>
</gene>
<keyword evidence="8 10" id="KW-0807">Transducer</keyword>
<dbReference type="GO" id="GO:0007165">
    <property type="term" value="P:signal transduction"/>
    <property type="evidence" value="ECO:0007669"/>
    <property type="project" value="UniProtKB-KW"/>
</dbReference>
<sequence>MLPQIWRFTMFPRLTHLLVNASIRLKLALGFGQVLILSILIAATGWQALNDVLYRSNSLATLGQLALDAEAMRADRIVYRTLTDASSLAQMHRQAEKIDQHLTDLSSRLKDPADLQRVQEATRLVASFKTALEALPALIEQRESIRPALKKTALQASDTLAQFASDLPNQEDEKALDAIENLRQAMEQAEDRAQSPAWAAESLQAYTDALTQALEALNVAQAAVTALPVDAALLKADLSSYREQLTRLKDAQLNTETLQSRFEQQLNELREQSHRLSEGQNAKRDSEAEQTRTRLLSVTVVALLLGVLAAWWIARQIVVPLRAILTAAHRIADGDLSRDTQEDRRDELGQLQQSIGQMTRNLRNLISGIGDSARQIASAATQLSAVTEQTRAGVNDQKEETDQVATAMNEMLATAQEVARHAEQASVAANEADQEASAGEKVVTQAVEQIGHLAHEMARSSQAMIALQHESQKIGSVLDVIKSVSQQTNLLALNAAIEAARAGSAGQGFAVVADEVRSLAQRTQESAEEIEGLILGLNTGTQQVADIMDSSRSLTDNSVGLTRDAGDALAAIARTVSIIQEMNPQIAAAAEQQSAVAEEINRSVLKVRDVTEQTAAASEETAAASVQLTRLSLDLQALVGKFRL</sequence>
<evidence type="ECO:0000256" key="4">
    <source>
        <dbReference type="ARBA" id="ARBA00022500"/>
    </source>
</evidence>
<comment type="caution">
    <text evidence="16">The sequence shown here is derived from an EMBL/GenBank/DDBJ whole genome shotgun (WGS) entry which is preliminary data.</text>
</comment>
<dbReference type="InterPro" id="IPR003660">
    <property type="entry name" value="HAMP_dom"/>
</dbReference>
<comment type="similarity">
    <text evidence="9">Belongs to the methyl-accepting chemotaxis (MCP) protein family.</text>
</comment>
<dbReference type="SMART" id="SM00283">
    <property type="entry name" value="MA"/>
    <property type="match status" value="1"/>
</dbReference>
<dbReference type="Gene3D" id="6.10.340.10">
    <property type="match status" value="1"/>
</dbReference>
<evidence type="ECO:0000256" key="3">
    <source>
        <dbReference type="ARBA" id="ARBA00022481"/>
    </source>
</evidence>
<evidence type="ECO:0000259" key="14">
    <source>
        <dbReference type="PROSITE" id="PS50885"/>
    </source>
</evidence>
<evidence type="ECO:0000256" key="7">
    <source>
        <dbReference type="ARBA" id="ARBA00023136"/>
    </source>
</evidence>
<dbReference type="Pfam" id="PF00015">
    <property type="entry name" value="MCPsignal"/>
    <property type="match status" value="1"/>
</dbReference>
<proteinExistence type="inferred from homology"/>
<dbReference type="SMART" id="SM01358">
    <property type="entry name" value="HBM"/>
    <property type="match status" value="1"/>
</dbReference>
<evidence type="ECO:0000259" key="15">
    <source>
        <dbReference type="PROSITE" id="PS51753"/>
    </source>
</evidence>
<evidence type="ECO:0000256" key="2">
    <source>
        <dbReference type="ARBA" id="ARBA00022475"/>
    </source>
</evidence>
<dbReference type="SMART" id="SM00304">
    <property type="entry name" value="HAMP"/>
    <property type="match status" value="3"/>
</dbReference>
<evidence type="ECO:0000256" key="5">
    <source>
        <dbReference type="ARBA" id="ARBA00022692"/>
    </source>
</evidence>
<keyword evidence="7 12" id="KW-0472">Membrane</keyword>
<dbReference type="PANTHER" id="PTHR32089">
    <property type="entry name" value="METHYL-ACCEPTING CHEMOTAXIS PROTEIN MCPB"/>
    <property type="match status" value="1"/>
</dbReference>
<dbReference type="GO" id="GO:0005886">
    <property type="term" value="C:plasma membrane"/>
    <property type="evidence" value="ECO:0007669"/>
    <property type="project" value="UniProtKB-SubCell"/>
</dbReference>
<evidence type="ECO:0000313" key="16">
    <source>
        <dbReference type="EMBL" id="RMQ92462.1"/>
    </source>
</evidence>
<dbReference type="AlphaFoldDB" id="A0A3M4QQ41"/>
<dbReference type="PANTHER" id="PTHR32089:SF120">
    <property type="entry name" value="METHYL-ACCEPTING CHEMOTAXIS PROTEIN TLPQ"/>
    <property type="match status" value="1"/>
</dbReference>
<dbReference type="PROSITE" id="PS51753">
    <property type="entry name" value="HBM"/>
    <property type="match status" value="1"/>
</dbReference>
<protein>
    <recommendedName>
        <fullName evidence="18">Methyl-accepting chemotaxis protein</fullName>
    </recommendedName>
</protein>
<evidence type="ECO:0008006" key="18">
    <source>
        <dbReference type="Google" id="ProtNLM"/>
    </source>
</evidence>
<dbReference type="SUPFAM" id="SSF58104">
    <property type="entry name" value="Methyl-accepting chemotaxis protein (MCP) signaling domain"/>
    <property type="match status" value="1"/>
</dbReference>
<dbReference type="Gene3D" id="1.10.287.950">
    <property type="entry name" value="Methyl-accepting chemotaxis protein"/>
    <property type="match status" value="1"/>
</dbReference>
<keyword evidence="4" id="KW-0145">Chemotaxis</keyword>
<evidence type="ECO:0000256" key="1">
    <source>
        <dbReference type="ARBA" id="ARBA00004651"/>
    </source>
</evidence>